<dbReference type="Gene3D" id="3.30.540.10">
    <property type="entry name" value="Fructose-1,6-Bisphosphatase, subunit A, domain 1"/>
    <property type="match status" value="1"/>
</dbReference>
<dbReference type="GO" id="GO:0006020">
    <property type="term" value="P:inositol metabolic process"/>
    <property type="evidence" value="ECO:0007669"/>
    <property type="project" value="TreeGrafter"/>
</dbReference>
<dbReference type="SUPFAM" id="SSF56655">
    <property type="entry name" value="Carbohydrate phosphatase"/>
    <property type="match status" value="1"/>
</dbReference>
<feature type="binding site" evidence="2">
    <location>
        <position position="111"/>
    </location>
    <ligand>
        <name>Mg(2+)</name>
        <dbReference type="ChEBI" id="CHEBI:18420"/>
        <label>1</label>
        <note>catalytic</note>
    </ligand>
</feature>
<feature type="binding site" evidence="2">
    <location>
        <position position="95"/>
    </location>
    <ligand>
        <name>Mg(2+)</name>
        <dbReference type="ChEBI" id="CHEBI:18420"/>
        <label>1</label>
        <note>catalytic</note>
    </ligand>
</feature>
<evidence type="ECO:0000256" key="2">
    <source>
        <dbReference type="PIRSR" id="PIRSR600760-2"/>
    </source>
</evidence>
<comment type="caution">
    <text evidence="4">The sequence shown here is derived from an EMBL/GenBank/DDBJ whole genome shotgun (WGS) entry which is preliminary data.</text>
</comment>
<dbReference type="PRINTS" id="PR00377">
    <property type="entry name" value="IMPHPHTASES"/>
</dbReference>
<dbReference type="OrthoDB" id="9785695at2"/>
<feature type="binding site" evidence="2">
    <location>
        <position position="114"/>
    </location>
    <ligand>
        <name>Mg(2+)</name>
        <dbReference type="ChEBI" id="CHEBI:18420"/>
        <label>1</label>
        <note>catalytic</note>
    </ligand>
</feature>
<dbReference type="InterPro" id="IPR000760">
    <property type="entry name" value="Inositol_monophosphatase-like"/>
</dbReference>
<gene>
    <name evidence="4" type="ORF">HOC_11937</name>
</gene>
<keyword evidence="2" id="KW-0479">Metal-binding</keyword>
<accession>A0A059G6I1</accession>
<proteinExistence type="inferred from homology"/>
<feature type="region of interest" description="Disordered" evidence="3">
    <location>
        <begin position="40"/>
        <end position="70"/>
    </location>
</feature>
<evidence type="ECO:0000256" key="3">
    <source>
        <dbReference type="SAM" id="MobiDB-lite"/>
    </source>
</evidence>
<evidence type="ECO:0000256" key="1">
    <source>
        <dbReference type="ARBA" id="ARBA00009759"/>
    </source>
</evidence>
<feature type="compositionally biased region" description="Low complexity" evidence="3">
    <location>
        <begin position="50"/>
        <end position="64"/>
    </location>
</feature>
<reference evidence="4 5" key="1">
    <citation type="journal article" date="2014" name="Antonie Van Leeuwenhoek">
        <title>Hyphomonas beringensis sp. nov. and Hyphomonas chukchiensis sp. nov., isolated from surface seawater of the Bering Sea and Chukchi Sea.</title>
        <authorList>
            <person name="Li C."/>
            <person name="Lai Q."/>
            <person name="Li G."/>
            <person name="Dong C."/>
            <person name="Wang J."/>
            <person name="Liao Y."/>
            <person name="Shao Z."/>
        </authorList>
    </citation>
    <scope>NUCLEOTIDE SEQUENCE [LARGE SCALE GENOMIC DNA]</scope>
    <source>
        <strain evidence="4 5">SCH89</strain>
    </source>
</reference>
<evidence type="ECO:0000313" key="4">
    <source>
        <dbReference type="EMBL" id="KDA02093.1"/>
    </source>
</evidence>
<dbReference type="Pfam" id="PF00459">
    <property type="entry name" value="Inositol_P"/>
    <property type="match status" value="1"/>
</dbReference>
<dbReference type="STRING" id="1280953.HOC_11937"/>
<dbReference type="GO" id="GO:0007165">
    <property type="term" value="P:signal transduction"/>
    <property type="evidence" value="ECO:0007669"/>
    <property type="project" value="TreeGrafter"/>
</dbReference>
<comment type="cofactor">
    <cofactor evidence="2">
        <name>Mg(2+)</name>
        <dbReference type="ChEBI" id="CHEBI:18420"/>
    </cofactor>
</comment>
<dbReference type="CDD" id="cd01641">
    <property type="entry name" value="Bacterial_IMPase_like_1"/>
    <property type="match status" value="1"/>
</dbReference>
<dbReference type="GO" id="GO:0046872">
    <property type="term" value="F:metal ion binding"/>
    <property type="evidence" value="ECO:0007669"/>
    <property type="project" value="UniProtKB-KW"/>
</dbReference>
<organism evidence="4 5">
    <name type="scientific">Hyphomonas oceanitis SCH89</name>
    <dbReference type="NCBI Taxonomy" id="1280953"/>
    <lineage>
        <taxon>Bacteria</taxon>
        <taxon>Pseudomonadati</taxon>
        <taxon>Pseudomonadota</taxon>
        <taxon>Alphaproteobacteria</taxon>
        <taxon>Hyphomonadales</taxon>
        <taxon>Hyphomonadaceae</taxon>
        <taxon>Hyphomonas</taxon>
    </lineage>
</organism>
<dbReference type="PANTHER" id="PTHR20854:SF4">
    <property type="entry name" value="INOSITOL-1-MONOPHOSPHATASE-RELATED"/>
    <property type="match status" value="1"/>
</dbReference>
<dbReference type="PANTHER" id="PTHR20854">
    <property type="entry name" value="INOSITOL MONOPHOSPHATASE"/>
    <property type="match status" value="1"/>
</dbReference>
<dbReference type="AlphaFoldDB" id="A0A059G6I1"/>
<feature type="binding site" evidence="2">
    <location>
        <position position="239"/>
    </location>
    <ligand>
        <name>Mg(2+)</name>
        <dbReference type="ChEBI" id="CHEBI:18420"/>
        <label>1</label>
        <note>catalytic</note>
    </ligand>
</feature>
<keyword evidence="2" id="KW-0460">Magnesium</keyword>
<evidence type="ECO:0000313" key="5">
    <source>
        <dbReference type="Proteomes" id="UP000024942"/>
    </source>
</evidence>
<protein>
    <submittedName>
        <fullName evidence="4">Inositol monophosphatase family protein</fullName>
    </submittedName>
</protein>
<feature type="binding site" evidence="2">
    <location>
        <position position="113"/>
    </location>
    <ligand>
        <name>Mg(2+)</name>
        <dbReference type="ChEBI" id="CHEBI:18420"/>
        <label>1</label>
        <note>catalytic</note>
    </ligand>
</feature>
<dbReference type="RefSeq" id="WP_035538837.1">
    <property type="nucleotide sequence ID" value="NZ_ARYL01000017.1"/>
</dbReference>
<comment type="similarity">
    <text evidence="1">Belongs to the inositol monophosphatase superfamily.</text>
</comment>
<dbReference type="Gene3D" id="3.40.190.80">
    <property type="match status" value="1"/>
</dbReference>
<dbReference type="PATRIC" id="fig|1280953.3.peg.2407"/>
<keyword evidence="5" id="KW-1185">Reference proteome</keyword>
<dbReference type="EMBL" id="ARYL01000017">
    <property type="protein sequence ID" value="KDA02093.1"/>
    <property type="molecule type" value="Genomic_DNA"/>
</dbReference>
<dbReference type="eggNOG" id="COG0483">
    <property type="taxonomic scope" value="Bacteria"/>
</dbReference>
<dbReference type="Proteomes" id="UP000024942">
    <property type="component" value="Unassembled WGS sequence"/>
</dbReference>
<dbReference type="GO" id="GO:0008934">
    <property type="term" value="F:inositol monophosphate 1-phosphatase activity"/>
    <property type="evidence" value="ECO:0007669"/>
    <property type="project" value="TreeGrafter"/>
</dbReference>
<name>A0A059G6I1_9PROT</name>
<sequence length="289" mass="30980">MPDGISLEDELALAGRLADAAWTAIRPHFRALTNVDNKAQDTSLIPSNGRPKPTSTPSVPTRTPFDPVTEGDRAAERVIRDILTSERPHHGVTGEEFPETPSQSGYRWLIDPIDGTRAFVAGLPVWTTLISLVDPDDVPVIGIIDQPVLGERYLGWPGGAAMEKGGERTPIHVSGCQDLREATIATTDPFIFNPAEQGAWTHLRATARITRYGLDAYAYARVAGGTVDLVAESGLKPWDVAALFPVVRGAGGLVTDWRGNTPKLGGQIVCASSEGVMEQALLALRRSAT</sequence>